<keyword evidence="6" id="KW-0862">Zinc</keyword>
<dbReference type="PROSITE" id="PS50089">
    <property type="entry name" value="ZF_RING_2"/>
    <property type="match status" value="1"/>
</dbReference>
<dbReference type="GO" id="GO:0008270">
    <property type="term" value="F:zinc ion binding"/>
    <property type="evidence" value="ECO:0007669"/>
    <property type="project" value="UniProtKB-KW"/>
</dbReference>
<dbReference type="PROSITE" id="PS00518">
    <property type="entry name" value="ZF_RING_1"/>
    <property type="match status" value="1"/>
</dbReference>
<keyword evidence="12" id="KW-1185">Reference proteome</keyword>
<dbReference type="PANTHER" id="PTHR45626:SF12">
    <property type="entry name" value="DNA REPAIR PROTEIN RAD16"/>
    <property type="match status" value="1"/>
</dbReference>
<keyword evidence="2" id="KW-0547">Nucleotide-binding</keyword>
<evidence type="ECO:0000259" key="10">
    <source>
        <dbReference type="PROSITE" id="PS50089"/>
    </source>
</evidence>
<keyword evidence="1" id="KW-0479">Metal-binding</keyword>
<dbReference type="InterPro" id="IPR013083">
    <property type="entry name" value="Znf_RING/FYVE/PHD"/>
</dbReference>
<dbReference type="InterPro" id="IPR017907">
    <property type="entry name" value="Znf_RING_CS"/>
</dbReference>
<dbReference type="GO" id="GO:0016787">
    <property type="term" value="F:hydrolase activity"/>
    <property type="evidence" value="ECO:0007669"/>
    <property type="project" value="UniProtKB-KW"/>
</dbReference>
<feature type="domain" description="RING-type" evidence="10">
    <location>
        <begin position="252"/>
        <end position="292"/>
    </location>
</feature>
<dbReference type="GO" id="GO:0005524">
    <property type="term" value="F:ATP binding"/>
    <property type="evidence" value="ECO:0007669"/>
    <property type="project" value="UniProtKB-KW"/>
</dbReference>
<reference evidence="11 12" key="3">
    <citation type="submission" date="2019-11" db="EMBL/GenBank/DDBJ databases">
        <title>A de novo genome assembly of a pear dwarfing rootstock.</title>
        <authorList>
            <person name="Wang F."/>
            <person name="Wang J."/>
            <person name="Li S."/>
            <person name="Zhang Y."/>
            <person name="Fang M."/>
            <person name="Ma L."/>
            <person name="Zhao Y."/>
            <person name="Jiang S."/>
        </authorList>
    </citation>
    <scope>NUCLEOTIDE SEQUENCE [LARGE SCALE GENOMIC DNA]</scope>
    <source>
        <strain evidence="11">S2</strain>
        <tissue evidence="11">Leaf</tissue>
    </source>
</reference>
<evidence type="ECO:0000313" key="12">
    <source>
        <dbReference type="Proteomes" id="UP000327157"/>
    </source>
</evidence>
<evidence type="ECO:0000256" key="9">
    <source>
        <dbReference type="SAM" id="SignalP"/>
    </source>
</evidence>
<dbReference type="SUPFAM" id="SSF52540">
    <property type="entry name" value="P-loop containing nucleoside triphosphate hydrolases"/>
    <property type="match status" value="1"/>
</dbReference>
<evidence type="ECO:0000256" key="4">
    <source>
        <dbReference type="ARBA" id="ARBA00022801"/>
    </source>
</evidence>
<evidence type="ECO:0000256" key="2">
    <source>
        <dbReference type="ARBA" id="ARBA00022741"/>
    </source>
</evidence>
<dbReference type="OrthoDB" id="448448at2759"/>
<gene>
    <name evidence="11" type="ORF">D8674_035918</name>
</gene>
<keyword evidence="4" id="KW-0378">Hydrolase</keyword>
<name>A0A5N5GJ69_9ROSA</name>
<dbReference type="SMART" id="SM00184">
    <property type="entry name" value="RING"/>
    <property type="match status" value="1"/>
</dbReference>
<dbReference type="GO" id="GO:0005634">
    <property type="term" value="C:nucleus"/>
    <property type="evidence" value="ECO:0007669"/>
    <property type="project" value="TreeGrafter"/>
</dbReference>
<feature type="signal peptide" evidence="9">
    <location>
        <begin position="1"/>
        <end position="23"/>
    </location>
</feature>
<reference evidence="11 12" key="1">
    <citation type="submission" date="2019-09" db="EMBL/GenBank/DDBJ databases">
        <authorList>
            <person name="Ou C."/>
        </authorList>
    </citation>
    <scope>NUCLEOTIDE SEQUENCE [LARGE SCALE GENOMIC DNA]</scope>
    <source>
        <strain evidence="11">S2</strain>
        <tissue evidence="11">Leaf</tissue>
    </source>
</reference>
<evidence type="ECO:0000256" key="8">
    <source>
        <dbReference type="PROSITE-ProRule" id="PRU00175"/>
    </source>
</evidence>
<evidence type="ECO:0000256" key="1">
    <source>
        <dbReference type="ARBA" id="ARBA00022723"/>
    </source>
</evidence>
<dbReference type="InterPro" id="IPR001841">
    <property type="entry name" value="Znf_RING"/>
</dbReference>
<dbReference type="GO" id="GO:0008094">
    <property type="term" value="F:ATP-dependent activity, acting on DNA"/>
    <property type="evidence" value="ECO:0007669"/>
    <property type="project" value="TreeGrafter"/>
</dbReference>
<dbReference type="InterPro" id="IPR027417">
    <property type="entry name" value="P-loop_NTPase"/>
</dbReference>
<dbReference type="SUPFAM" id="SSF57850">
    <property type="entry name" value="RING/U-box"/>
    <property type="match status" value="1"/>
</dbReference>
<organism evidence="11 12">
    <name type="scientific">Pyrus ussuriensis x Pyrus communis</name>
    <dbReference type="NCBI Taxonomy" id="2448454"/>
    <lineage>
        <taxon>Eukaryota</taxon>
        <taxon>Viridiplantae</taxon>
        <taxon>Streptophyta</taxon>
        <taxon>Embryophyta</taxon>
        <taxon>Tracheophyta</taxon>
        <taxon>Spermatophyta</taxon>
        <taxon>Magnoliopsida</taxon>
        <taxon>eudicotyledons</taxon>
        <taxon>Gunneridae</taxon>
        <taxon>Pentapetalae</taxon>
        <taxon>rosids</taxon>
        <taxon>fabids</taxon>
        <taxon>Rosales</taxon>
        <taxon>Rosaceae</taxon>
        <taxon>Amygdaloideae</taxon>
        <taxon>Maleae</taxon>
        <taxon>Pyrus</taxon>
    </lineage>
</organism>
<reference evidence="12" key="2">
    <citation type="submission" date="2019-10" db="EMBL/GenBank/DDBJ databases">
        <title>A de novo genome assembly of a pear dwarfing rootstock.</title>
        <authorList>
            <person name="Wang F."/>
            <person name="Wang J."/>
            <person name="Li S."/>
            <person name="Zhang Y."/>
            <person name="Fang M."/>
            <person name="Ma L."/>
            <person name="Zhao Y."/>
            <person name="Jiang S."/>
        </authorList>
    </citation>
    <scope>NUCLEOTIDE SEQUENCE [LARGE SCALE GENOMIC DNA]</scope>
</reference>
<keyword evidence="7" id="KW-0067">ATP-binding</keyword>
<evidence type="ECO:0000313" key="11">
    <source>
        <dbReference type="EMBL" id="KAB2613602.1"/>
    </source>
</evidence>
<dbReference type="PANTHER" id="PTHR45626">
    <property type="entry name" value="TRANSCRIPTION TERMINATION FACTOR 2-RELATED"/>
    <property type="match status" value="1"/>
</dbReference>
<evidence type="ECO:0000256" key="5">
    <source>
        <dbReference type="ARBA" id="ARBA00022806"/>
    </source>
</evidence>
<evidence type="ECO:0000256" key="7">
    <source>
        <dbReference type="ARBA" id="ARBA00022840"/>
    </source>
</evidence>
<dbReference type="InterPro" id="IPR018957">
    <property type="entry name" value="Znf_C3HC4_RING-type"/>
</dbReference>
<evidence type="ECO:0000256" key="3">
    <source>
        <dbReference type="ARBA" id="ARBA00022771"/>
    </source>
</evidence>
<dbReference type="Gene3D" id="3.30.40.10">
    <property type="entry name" value="Zinc/RING finger domain, C3HC4 (zinc finger)"/>
    <property type="match status" value="1"/>
</dbReference>
<dbReference type="AlphaFoldDB" id="A0A5N5GJ69"/>
<keyword evidence="5" id="KW-0347">Helicase</keyword>
<feature type="chain" id="PRO_5024395448" evidence="9">
    <location>
        <begin position="24"/>
        <end position="491"/>
    </location>
</feature>
<dbReference type="GO" id="GO:0006289">
    <property type="term" value="P:nucleotide-excision repair"/>
    <property type="evidence" value="ECO:0007669"/>
    <property type="project" value="TreeGrafter"/>
</dbReference>
<evidence type="ECO:0000256" key="6">
    <source>
        <dbReference type="ARBA" id="ARBA00022833"/>
    </source>
</evidence>
<keyword evidence="9" id="KW-0732">Signal</keyword>
<dbReference type="Pfam" id="PF00097">
    <property type="entry name" value="zf-C3HC4"/>
    <property type="match status" value="1"/>
</dbReference>
<dbReference type="Proteomes" id="UP000327157">
    <property type="component" value="Chromosome 9"/>
</dbReference>
<dbReference type="CDD" id="cd18793">
    <property type="entry name" value="SF2_C_SNF"/>
    <property type="match status" value="1"/>
</dbReference>
<dbReference type="Gene3D" id="3.40.50.300">
    <property type="entry name" value="P-loop containing nucleotide triphosphate hydrolases"/>
    <property type="match status" value="1"/>
</dbReference>
<dbReference type="InterPro" id="IPR050628">
    <property type="entry name" value="SNF2_RAD54_helicase_TF"/>
</dbReference>
<accession>A0A5N5GJ69</accession>
<keyword evidence="3 8" id="KW-0863">Zinc-finger</keyword>
<comment type="caution">
    <text evidence="11">The sequence shown here is derived from an EMBL/GenBank/DDBJ whole genome shotgun (WGS) entry which is preliminary data.</text>
</comment>
<proteinExistence type="predicted"/>
<dbReference type="InterPro" id="IPR049730">
    <property type="entry name" value="SNF2/RAD54-like_C"/>
</dbReference>
<dbReference type="GO" id="GO:0004386">
    <property type="term" value="F:helicase activity"/>
    <property type="evidence" value="ECO:0007669"/>
    <property type="project" value="UniProtKB-KW"/>
</dbReference>
<dbReference type="EMBL" id="SMOL01000458">
    <property type="protein sequence ID" value="KAB2613602.1"/>
    <property type="molecule type" value="Genomic_DNA"/>
</dbReference>
<protein>
    <submittedName>
        <fullName evidence="11">DNA repair protein RAD16</fullName>
    </submittedName>
</protein>
<sequence>MVVSRKWLSLSLLVLYIVLQLSAVTTLGDEKVDKTRFRGDDDDCQWGRRCGGRFGRGNHGRGPRGGGFGGGAGGGGGFGGGGGIGGGAGAGGGIGGGAGGGVGGGVGGGGGIGGGGGAGGGLGGGSGHGGGFGAGGGVGGGVGGGGGLGGGGGGGSGGGGSVGGGSGQGGGFGAGGGVGGGAGGGVGGGGGAGGGGGGGVGGGSGHGGGFGAGGGVGGGAGGGAVDHPYLAVYSAFAALRNGSNLNINEKICGICHEAAEDPVVSACEHAFCKACLLDFADCLGQVSCPTCSKPVTIDFTTKPDAANQTKTTIKGFRSSSILNRIKLDNFQTSTKIEALREEIRSMVEKDGSAKGIVFGQFTSFLDIINYSLQRIKLNNIQRFSICASPILVGTMTMSARDNAIKRFTEDPDCRIFLMSLKAGGVALNLTVAFAREQCSVTVFKLSLDHRWCFRRSGKVNRSRLEIPPCHSTPLSEDEAESFRQFACSLPE</sequence>